<keyword evidence="15" id="KW-1185">Reference proteome</keyword>
<evidence type="ECO:0000256" key="6">
    <source>
        <dbReference type="ARBA" id="ARBA00022769"/>
    </source>
</evidence>
<evidence type="ECO:0000256" key="8">
    <source>
        <dbReference type="ARBA" id="ARBA00022881"/>
    </source>
</evidence>
<evidence type="ECO:0000256" key="10">
    <source>
        <dbReference type="ARBA" id="ARBA00023204"/>
    </source>
</evidence>
<dbReference type="Gene3D" id="1.10.8.280">
    <property type="entry name" value="ABC transporter ATPase domain-like"/>
    <property type="match status" value="1"/>
</dbReference>
<evidence type="ECO:0000256" key="1">
    <source>
        <dbReference type="ARBA" id="ARBA00004496"/>
    </source>
</evidence>
<dbReference type="PANTHER" id="PTHR43152:SF3">
    <property type="entry name" value="UVRABC SYSTEM PROTEIN A"/>
    <property type="match status" value="1"/>
</dbReference>
<evidence type="ECO:0000256" key="3">
    <source>
        <dbReference type="ARBA" id="ARBA00022737"/>
    </source>
</evidence>
<keyword evidence="3" id="KW-0677">Repeat</keyword>
<evidence type="ECO:0000313" key="15">
    <source>
        <dbReference type="Proteomes" id="UP001276854"/>
    </source>
</evidence>
<evidence type="ECO:0000256" key="4">
    <source>
        <dbReference type="ARBA" id="ARBA00022741"/>
    </source>
</evidence>
<organism evidence="14 15">
    <name type="scientific">Clostridium boliviensis</name>
    <dbReference type="NCBI Taxonomy" id="318465"/>
    <lineage>
        <taxon>Bacteria</taxon>
        <taxon>Bacillati</taxon>
        <taxon>Bacillota</taxon>
        <taxon>Clostridia</taxon>
        <taxon>Eubacteriales</taxon>
        <taxon>Clostridiaceae</taxon>
        <taxon>Clostridium</taxon>
    </lineage>
</organism>
<dbReference type="InterPro" id="IPR027417">
    <property type="entry name" value="P-loop_NTPase"/>
</dbReference>
<evidence type="ECO:0000256" key="12">
    <source>
        <dbReference type="ARBA" id="ARBA00039316"/>
    </source>
</evidence>
<keyword evidence="5" id="KW-0227">DNA damage</keyword>
<dbReference type="Proteomes" id="UP001276854">
    <property type="component" value="Unassembled WGS sequence"/>
</dbReference>
<evidence type="ECO:0000256" key="5">
    <source>
        <dbReference type="ARBA" id="ARBA00022763"/>
    </source>
</evidence>
<sequence length="174" mass="18891">LFVSKTCPECRGARLKKESRLVTLGGASIDQIAARSITDARNWARALREQLTPHQRQLVASILQEIVVRMDRLIEVGLGYLSLDRPAATLSGGEAQRLRLASVLGSGLTGVVYVLDEPTVSLHPRDTRGLIRALRRLKELGNTLLVIEHDEEVIQAADHVIDMGPGAGSRGGEV</sequence>
<evidence type="ECO:0000256" key="13">
    <source>
        <dbReference type="ARBA" id="ARBA00042156"/>
    </source>
</evidence>
<keyword evidence="10" id="KW-0234">DNA repair</keyword>
<feature type="non-terminal residue" evidence="14">
    <location>
        <position position="1"/>
    </location>
</feature>
<keyword evidence="4" id="KW-0547">Nucleotide-binding</keyword>
<reference evidence="14 15" key="1">
    <citation type="submission" date="2023-10" db="EMBL/GenBank/DDBJ databases">
        <title>A novel Glycoside Hydrolase 43-Like Enzyme from Clostrdium boliviensis is an Endo-xylanase, and a Candidate for Xylooligosaccharides Production from Different Xylan Substrates.</title>
        <authorList>
            <person name="Alvarez M.T."/>
            <person name="Rocabado-Villegas L.R."/>
            <person name="Salas-Veizaga D.M."/>
            <person name="Linares-Pasten J.A."/>
            <person name="Gudmundsdottir E.E."/>
            <person name="Hreggvidsson G.O."/>
            <person name="Adlercreutz P."/>
            <person name="Nordberg Karlsson E."/>
        </authorList>
    </citation>
    <scope>NUCLEOTIDE SEQUENCE [LARGE SCALE GENOMIC DNA]</scope>
    <source>
        <strain evidence="14 15">E-1</strain>
    </source>
</reference>
<evidence type="ECO:0000313" key="14">
    <source>
        <dbReference type="EMBL" id="MDW2797907.1"/>
    </source>
</evidence>
<comment type="similarity">
    <text evidence="11">Belongs to the ABC transporter superfamily. UvrA family.</text>
</comment>
<evidence type="ECO:0000256" key="9">
    <source>
        <dbReference type="ARBA" id="ARBA00023125"/>
    </source>
</evidence>
<dbReference type="Gene3D" id="1.20.1580.10">
    <property type="entry name" value="ABC transporter ATPase like domain"/>
    <property type="match status" value="1"/>
</dbReference>
<proteinExistence type="inferred from homology"/>
<protein>
    <recommendedName>
        <fullName evidence="12">UvrABC system protein A</fullName>
    </recommendedName>
    <alternativeName>
        <fullName evidence="13">Excinuclease ABC subunit A</fullName>
    </alternativeName>
</protein>
<feature type="non-terminal residue" evidence="14">
    <location>
        <position position="174"/>
    </location>
</feature>
<accession>A0ABU4GNU2</accession>
<evidence type="ECO:0000256" key="11">
    <source>
        <dbReference type="ARBA" id="ARBA00038000"/>
    </source>
</evidence>
<keyword evidence="9" id="KW-0238">DNA-binding</keyword>
<evidence type="ECO:0000256" key="2">
    <source>
        <dbReference type="ARBA" id="ARBA00022490"/>
    </source>
</evidence>
<name>A0ABU4GNU2_9CLOT</name>
<keyword evidence="6" id="KW-0228">DNA excision</keyword>
<dbReference type="Gene3D" id="3.40.50.300">
    <property type="entry name" value="P-loop containing nucleotide triphosphate hydrolases"/>
    <property type="match status" value="1"/>
</dbReference>
<dbReference type="EMBL" id="JAWONS010000146">
    <property type="protein sequence ID" value="MDW2797907.1"/>
    <property type="molecule type" value="Genomic_DNA"/>
</dbReference>
<dbReference type="SUPFAM" id="SSF52540">
    <property type="entry name" value="P-loop containing nucleoside triphosphate hydrolases"/>
    <property type="match status" value="1"/>
</dbReference>
<evidence type="ECO:0000256" key="7">
    <source>
        <dbReference type="ARBA" id="ARBA00022840"/>
    </source>
</evidence>
<keyword evidence="8" id="KW-0267">Excision nuclease</keyword>
<comment type="subcellular location">
    <subcellularLocation>
        <location evidence="1">Cytoplasm</location>
    </subcellularLocation>
</comment>
<gene>
    <name evidence="14" type="ORF">RZO55_10010</name>
</gene>
<dbReference type="PANTHER" id="PTHR43152">
    <property type="entry name" value="UVRABC SYSTEM PROTEIN A"/>
    <property type="match status" value="1"/>
</dbReference>
<keyword evidence="2" id="KW-0963">Cytoplasm</keyword>
<keyword evidence="7" id="KW-0067">ATP-binding</keyword>
<comment type="caution">
    <text evidence="14">The sequence shown here is derived from an EMBL/GenBank/DDBJ whole genome shotgun (WGS) entry which is preliminary data.</text>
</comment>